<evidence type="ECO:0008006" key="4">
    <source>
        <dbReference type="Google" id="ProtNLM"/>
    </source>
</evidence>
<comment type="caution">
    <text evidence="2">The sequence shown here is derived from an EMBL/GenBank/DDBJ whole genome shotgun (WGS) entry which is preliminary data.</text>
</comment>
<keyword evidence="3" id="KW-1185">Reference proteome</keyword>
<dbReference type="Gene3D" id="1.20.1280.50">
    <property type="match status" value="1"/>
</dbReference>
<proteinExistence type="predicted"/>
<evidence type="ECO:0000256" key="1">
    <source>
        <dbReference type="SAM" id="MobiDB-lite"/>
    </source>
</evidence>
<feature type="compositionally biased region" description="Low complexity" evidence="1">
    <location>
        <begin position="1"/>
        <end position="13"/>
    </location>
</feature>
<sequence length="340" mass="39166">MDSQTQQTEQTEQAPHQKRLDEHKYPVLSLPNEIVSEIFIQCLPPYPACPPVRGPSSPTCLTHICRKWRDIALTTPQLWRAIPFRAAGNPHVQAWLERSRSCPLSIFWDESNVFGHWPPPKSLKTIIRHHERWEYANLTIDWMSGQPFLLEGPMPLLSELFLRMDDVDRFAQPRVKTRDFPKLRTLSLLHCSVHLGDWLPWAQLTSLTLSDVNPTYNPRYATCTSILQRAVNLIHLKIINCTVNQHEQLTLPHLESLMMFSQSRFCQNLDILPIDTFAAFISRSGCRLQKVLITGGGIHQTSKAAFRNHFAEIPQITFNSQYNWFSRWDGDEEDSGDDSG</sequence>
<reference evidence="2" key="1">
    <citation type="submission" date="2023-03" db="EMBL/GenBank/DDBJ databases">
        <title>Massive genome expansion in bonnet fungi (Mycena s.s.) driven by repeated elements and novel gene families across ecological guilds.</title>
        <authorList>
            <consortium name="Lawrence Berkeley National Laboratory"/>
            <person name="Harder C.B."/>
            <person name="Miyauchi S."/>
            <person name="Viragh M."/>
            <person name="Kuo A."/>
            <person name="Thoen E."/>
            <person name="Andreopoulos B."/>
            <person name="Lu D."/>
            <person name="Skrede I."/>
            <person name="Drula E."/>
            <person name="Henrissat B."/>
            <person name="Morin E."/>
            <person name="Kohler A."/>
            <person name="Barry K."/>
            <person name="LaButti K."/>
            <person name="Morin E."/>
            <person name="Salamov A."/>
            <person name="Lipzen A."/>
            <person name="Mereny Z."/>
            <person name="Hegedus B."/>
            <person name="Baldrian P."/>
            <person name="Stursova M."/>
            <person name="Weitz H."/>
            <person name="Taylor A."/>
            <person name="Grigoriev I.V."/>
            <person name="Nagy L.G."/>
            <person name="Martin F."/>
            <person name="Kauserud H."/>
        </authorList>
    </citation>
    <scope>NUCLEOTIDE SEQUENCE</scope>
    <source>
        <strain evidence="2">9284</strain>
    </source>
</reference>
<evidence type="ECO:0000313" key="2">
    <source>
        <dbReference type="EMBL" id="KAJ7639454.1"/>
    </source>
</evidence>
<name>A0AAD7C604_9AGAR</name>
<dbReference type="AlphaFoldDB" id="A0AAD7C604"/>
<dbReference type="EMBL" id="JARKIF010000005">
    <property type="protein sequence ID" value="KAJ7639454.1"/>
    <property type="molecule type" value="Genomic_DNA"/>
</dbReference>
<dbReference type="Proteomes" id="UP001221142">
    <property type="component" value="Unassembled WGS sequence"/>
</dbReference>
<dbReference type="SUPFAM" id="SSF52047">
    <property type="entry name" value="RNI-like"/>
    <property type="match status" value="1"/>
</dbReference>
<protein>
    <recommendedName>
        <fullName evidence="4">F-box domain-containing protein</fullName>
    </recommendedName>
</protein>
<gene>
    <name evidence="2" type="ORF">FB45DRAFT_1024174</name>
</gene>
<feature type="region of interest" description="Disordered" evidence="1">
    <location>
        <begin position="1"/>
        <end position="22"/>
    </location>
</feature>
<accession>A0AAD7C604</accession>
<organism evidence="2 3">
    <name type="scientific">Roridomyces roridus</name>
    <dbReference type="NCBI Taxonomy" id="1738132"/>
    <lineage>
        <taxon>Eukaryota</taxon>
        <taxon>Fungi</taxon>
        <taxon>Dikarya</taxon>
        <taxon>Basidiomycota</taxon>
        <taxon>Agaricomycotina</taxon>
        <taxon>Agaricomycetes</taxon>
        <taxon>Agaricomycetidae</taxon>
        <taxon>Agaricales</taxon>
        <taxon>Marasmiineae</taxon>
        <taxon>Mycenaceae</taxon>
        <taxon>Roridomyces</taxon>
    </lineage>
</organism>
<evidence type="ECO:0000313" key="3">
    <source>
        <dbReference type="Proteomes" id="UP001221142"/>
    </source>
</evidence>